<keyword evidence="2" id="KW-0812">Transmembrane</keyword>
<keyword evidence="6" id="KW-0325">Glycoprotein</keyword>
<evidence type="ECO:0000256" key="5">
    <source>
        <dbReference type="ARBA" id="ARBA00023136"/>
    </source>
</evidence>
<dbReference type="PANTHER" id="PTHR33365">
    <property type="entry name" value="YALI0B05434P"/>
    <property type="match status" value="1"/>
</dbReference>
<comment type="similarity">
    <text evidence="7">Belongs to the ustYa family.</text>
</comment>
<evidence type="ECO:0000313" key="9">
    <source>
        <dbReference type="Proteomes" id="UP001172155"/>
    </source>
</evidence>
<evidence type="ECO:0000313" key="8">
    <source>
        <dbReference type="EMBL" id="KAK0741551.1"/>
    </source>
</evidence>
<feature type="non-terminal residue" evidence="8">
    <location>
        <position position="164"/>
    </location>
</feature>
<comment type="caution">
    <text evidence="8">The sequence shown here is derived from an EMBL/GenBank/DDBJ whole genome shotgun (WGS) entry which is preliminary data.</text>
</comment>
<evidence type="ECO:0000256" key="1">
    <source>
        <dbReference type="ARBA" id="ARBA00004167"/>
    </source>
</evidence>
<proteinExistence type="inferred from homology"/>
<dbReference type="EMBL" id="JAUKUD010000006">
    <property type="protein sequence ID" value="KAK0741551.1"/>
    <property type="molecule type" value="Genomic_DNA"/>
</dbReference>
<evidence type="ECO:0000256" key="4">
    <source>
        <dbReference type="ARBA" id="ARBA00023026"/>
    </source>
</evidence>
<dbReference type="Pfam" id="PF11807">
    <property type="entry name" value="UstYa"/>
    <property type="match status" value="1"/>
</dbReference>
<keyword evidence="9" id="KW-1185">Reference proteome</keyword>
<evidence type="ECO:0000256" key="6">
    <source>
        <dbReference type="ARBA" id="ARBA00023180"/>
    </source>
</evidence>
<dbReference type="GO" id="GO:0016020">
    <property type="term" value="C:membrane"/>
    <property type="evidence" value="ECO:0007669"/>
    <property type="project" value="UniProtKB-SubCell"/>
</dbReference>
<organism evidence="8 9">
    <name type="scientific">Schizothecium vesticola</name>
    <dbReference type="NCBI Taxonomy" id="314040"/>
    <lineage>
        <taxon>Eukaryota</taxon>
        <taxon>Fungi</taxon>
        <taxon>Dikarya</taxon>
        <taxon>Ascomycota</taxon>
        <taxon>Pezizomycotina</taxon>
        <taxon>Sordariomycetes</taxon>
        <taxon>Sordariomycetidae</taxon>
        <taxon>Sordariales</taxon>
        <taxon>Schizotheciaceae</taxon>
        <taxon>Schizothecium</taxon>
    </lineage>
</organism>
<keyword evidence="4" id="KW-0843">Virulence</keyword>
<name>A0AA40ELK2_9PEZI</name>
<dbReference type="GO" id="GO:0043386">
    <property type="term" value="P:mycotoxin biosynthetic process"/>
    <property type="evidence" value="ECO:0007669"/>
    <property type="project" value="InterPro"/>
</dbReference>
<evidence type="ECO:0000256" key="7">
    <source>
        <dbReference type="ARBA" id="ARBA00035112"/>
    </source>
</evidence>
<keyword evidence="5" id="KW-0472">Membrane</keyword>
<accession>A0AA40ELK2</accession>
<dbReference type="AlphaFoldDB" id="A0AA40ELK2"/>
<dbReference type="InterPro" id="IPR021765">
    <property type="entry name" value="UstYa-like"/>
</dbReference>
<sequence length="164" mass="18493">YINKFILKDPTSSPFLGQPGPELDEAWHALLDPTALQFSDDEFARAGNITSVRHKSGGYVGGMGFVHNLHCLQFLHPDYYYADVGRDDKIWESLYMHVDHCLEALRQAAMCSPDLNIFTLAWESGRRKPDVDFPQAHACVDWTALSTWTKSRAATYMDVVDPGN</sequence>
<gene>
    <name evidence="8" type="ORF">B0T18DRAFT_331586</name>
</gene>
<comment type="subcellular location">
    <subcellularLocation>
        <location evidence="1">Membrane</location>
        <topology evidence="1">Single-pass membrane protein</topology>
    </subcellularLocation>
</comment>
<protein>
    <submittedName>
        <fullName evidence="8">Uncharacterized protein</fullName>
    </submittedName>
</protein>
<reference evidence="8" key="1">
    <citation type="submission" date="2023-06" db="EMBL/GenBank/DDBJ databases">
        <title>Genome-scale phylogeny and comparative genomics of the fungal order Sordariales.</title>
        <authorList>
            <consortium name="Lawrence Berkeley National Laboratory"/>
            <person name="Hensen N."/>
            <person name="Bonometti L."/>
            <person name="Westerberg I."/>
            <person name="Brannstrom I.O."/>
            <person name="Guillou S."/>
            <person name="Cros-Aarteil S."/>
            <person name="Calhoun S."/>
            <person name="Haridas S."/>
            <person name="Kuo A."/>
            <person name="Mondo S."/>
            <person name="Pangilinan J."/>
            <person name="Riley R."/>
            <person name="LaButti K."/>
            <person name="Andreopoulos B."/>
            <person name="Lipzen A."/>
            <person name="Chen C."/>
            <person name="Yanf M."/>
            <person name="Daum C."/>
            <person name="Ng V."/>
            <person name="Clum A."/>
            <person name="Steindorff A."/>
            <person name="Ohm R."/>
            <person name="Martin F."/>
            <person name="Silar P."/>
            <person name="Natvig D."/>
            <person name="Lalanne C."/>
            <person name="Gautier V."/>
            <person name="Ament-velasquez S.L."/>
            <person name="Kruys A."/>
            <person name="Hutchinson M.I."/>
            <person name="Powell A.J."/>
            <person name="Barry K."/>
            <person name="Miller A.N."/>
            <person name="Grigoriev I.V."/>
            <person name="Debuchy R."/>
            <person name="Gladieux P."/>
            <person name="Thoren M.H."/>
            <person name="Johannesson H."/>
        </authorList>
    </citation>
    <scope>NUCLEOTIDE SEQUENCE</scope>
    <source>
        <strain evidence="8">SMH3187-1</strain>
    </source>
</reference>
<dbReference type="PANTHER" id="PTHR33365:SF7">
    <property type="entry name" value="TAT PATHWAY SIGNAL SEQUENCE"/>
    <property type="match status" value="1"/>
</dbReference>
<keyword evidence="3" id="KW-1133">Transmembrane helix</keyword>
<evidence type="ECO:0000256" key="3">
    <source>
        <dbReference type="ARBA" id="ARBA00022989"/>
    </source>
</evidence>
<dbReference type="Proteomes" id="UP001172155">
    <property type="component" value="Unassembled WGS sequence"/>
</dbReference>
<evidence type="ECO:0000256" key="2">
    <source>
        <dbReference type="ARBA" id="ARBA00022692"/>
    </source>
</evidence>